<evidence type="ECO:0000313" key="2">
    <source>
        <dbReference type="EMBL" id="KAK1421895.1"/>
    </source>
</evidence>
<evidence type="ECO:0000256" key="1">
    <source>
        <dbReference type="SAM" id="Coils"/>
    </source>
</evidence>
<sequence length="108" mass="12815">MSSFMQAVIREEIPREHTTYDITEFNHMFETTLLQSRDNQEEEEYDWSEKCDVAEELENKDKEISNLSETIAKQDETIAQLNSEIKRLMPEKKIEKDVESSYVKCQSM</sequence>
<feature type="coiled-coil region" evidence="1">
    <location>
        <begin position="57"/>
        <end position="84"/>
    </location>
</feature>
<protein>
    <submittedName>
        <fullName evidence="2">Uncharacterized protein</fullName>
    </submittedName>
</protein>
<keyword evidence="3" id="KW-1185">Reference proteome</keyword>
<dbReference type="AlphaFoldDB" id="A0AAD8KFB8"/>
<keyword evidence="1" id="KW-0175">Coiled coil</keyword>
<comment type="caution">
    <text evidence="2">The sequence shown here is derived from an EMBL/GenBank/DDBJ whole genome shotgun (WGS) entry which is preliminary data.</text>
</comment>
<evidence type="ECO:0000313" key="3">
    <source>
        <dbReference type="Proteomes" id="UP001229421"/>
    </source>
</evidence>
<name>A0AAD8KFB8_TARER</name>
<accession>A0AAD8KFB8</accession>
<gene>
    <name evidence="2" type="ORF">QVD17_24612</name>
</gene>
<dbReference type="Proteomes" id="UP001229421">
    <property type="component" value="Unassembled WGS sequence"/>
</dbReference>
<proteinExistence type="predicted"/>
<organism evidence="2 3">
    <name type="scientific">Tagetes erecta</name>
    <name type="common">African marigold</name>
    <dbReference type="NCBI Taxonomy" id="13708"/>
    <lineage>
        <taxon>Eukaryota</taxon>
        <taxon>Viridiplantae</taxon>
        <taxon>Streptophyta</taxon>
        <taxon>Embryophyta</taxon>
        <taxon>Tracheophyta</taxon>
        <taxon>Spermatophyta</taxon>
        <taxon>Magnoliopsida</taxon>
        <taxon>eudicotyledons</taxon>
        <taxon>Gunneridae</taxon>
        <taxon>Pentapetalae</taxon>
        <taxon>asterids</taxon>
        <taxon>campanulids</taxon>
        <taxon>Asterales</taxon>
        <taxon>Asteraceae</taxon>
        <taxon>Asteroideae</taxon>
        <taxon>Heliantheae alliance</taxon>
        <taxon>Tageteae</taxon>
        <taxon>Tagetes</taxon>
    </lineage>
</organism>
<reference evidence="2" key="1">
    <citation type="journal article" date="2023" name="bioRxiv">
        <title>Improved chromosome-level genome assembly for marigold (Tagetes erecta).</title>
        <authorList>
            <person name="Jiang F."/>
            <person name="Yuan L."/>
            <person name="Wang S."/>
            <person name="Wang H."/>
            <person name="Xu D."/>
            <person name="Wang A."/>
            <person name="Fan W."/>
        </authorList>
    </citation>
    <scope>NUCLEOTIDE SEQUENCE</scope>
    <source>
        <strain evidence="2">WSJ</strain>
        <tissue evidence="2">Leaf</tissue>
    </source>
</reference>
<dbReference type="EMBL" id="JAUHHV010000006">
    <property type="protein sequence ID" value="KAK1421895.1"/>
    <property type="molecule type" value="Genomic_DNA"/>
</dbReference>